<dbReference type="RefSeq" id="WP_309542212.1">
    <property type="nucleotide sequence ID" value="NZ_CP133659.1"/>
</dbReference>
<evidence type="ECO:0000313" key="2">
    <source>
        <dbReference type="EMBL" id="WMW66309.1"/>
    </source>
</evidence>
<dbReference type="EMBL" id="CP133659">
    <property type="protein sequence ID" value="WMW66309.1"/>
    <property type="molecule type" value="Genomic_DNA"/>
</dbReference>
<gene>
    <name evidence="2" type="ORF">KPS_000875</name>
</gene>
<feature type="compositionally biased region" description="Polar residues" evidence="1">
    <location>
        <begin position="66"/>
        <end position="75"/>
    </location>
</feature>
<feature type="region of interest" description="Disordered" evidence="1">
    <location>
        <begin position="66"/>
        <end position="98"/>
    </location>
</feature>
<dbReference type="Proteomes" id="UP001180616">
    <property type="component" value="Chromosome"/>
</dbReference>
<keyword evidence="2" id="KW-0472">Membrane</keyword>
<keyword evidence="3" id="KW-1185">Reference proteome</keyword>
<protein>
    <submittedName>
        <fullName evidence="2">Transmembrane anchor protein</fullName>
    </submittedName>
</protein>
<name>A0ABY9R3J5_9BACT</name>
<evidence type="ECO:0000313" key="3">
    <source>
        <dbReference type="Proteomes" id="UP001180616"/>
    </source>
</evidence>
<evidence type="ECO:0000256" key="1">
    <source>
        <dbReference type="SAM" id="MobiDB-lite"/>
    </source>
</evidence>
<organism evidence="2 3">
    <name type="scientific">Nitratidesulfovibrio liaohensis</name>
    <dbReference type="NCBI Taxonomy" id="2604158"/>
    <lineage>
        <taxon>Bacteria</taxon>
        <taxon>Pseudomonadati</taxon>
        <taxon>Thermodesulfobacteriota</taxon>
        <taxon>Desulfovibrionia</taxon>
        <taxon>Desulfovibrionales</taxon>
        <taxon>Desulfovibrionaceae</taxon>
        <taxon>Nitratidesulfovibrio</taxon>
    </lineage>
</organism>
<keyword evidence="2" id="KW-0812">Transmembrane</keyword>
<accession>A0ABY9R3J5</accession>
<sequence length="207" mass="22759">MHTGMFSERDLPTAKQLRRSTVTALLLAAILLVTVVYPSEYGIDPTGIGDWLGLKQMGEIKTSLAQEATQEATQNVRRDMSASVPAKPRSASGTAEGIASQKQDSVTITLRPGQGAEVKLVMQQDAEAVYEWIADAPINVDVHGEPIEKTQGSSHSYKKERQIVQSSGTIVAVFEGTHGWFWRNRTERDVTLRLSTSGAYKEMKRIL</sequence>
<proteinExistence type="predicted"/>
<reference evidence="2" key="1">
    <citation type="submission" date="2023-09" db="EMBL/GenBank/DDBJ databases">
        <authorList>
            <consortium name="CW5 consortium"/>
            <person name="Lu C.-W."/>
        </authorList>
    </citation>
    <scope>NUCLEOTIDE SEQUENCE</scope>
    <source>
        <strain evidence="2">KPS</strain>
    </source>
</reference>